<evidence type="ECO:0000256" key="6">
    <source>
        <dbReference type="ARBA" id="ARBA00022840"/>
    </source>
</evidence>
<dbReference type="Gene3D" id="1.20.5.4130">
    <property type="match status" value="1"/>
</dbReference>
<feature type="domain" description="R13L1/DRL21-like LRR repeat region" evidence="11">
    <location>
        <begin position="745"/>
        <end position="874"/>
    </location>
</feature>
<evidence type="ECO:0000313" key="13">
    <source>
        <dbReference type="Proteomes" id="UP001567538"/>
    </source>
</evidence>
<keyword evidence="4" id="KW-0547">Nucleotide-binding</keyword>
<dbReference type="InterPro" id="IPR002182">
    <property type="entry name" value="NB-ARC"/>
</dbReference>
<feature type="coiled-coil region" evidence="7">
    <location>
        <begin position="28"/>
        <end position="55"/>
    </location>
</feature>
<dbReference type="Pfam" id="PF23559">
    <property type="entry name" value="WHD_DRP"/>
    <property type="match status" value="1"/>
</dbReference>
<dbReference type="SUPFAM" id="SSF52540">
    <property type="entry name" value="P-loop containing nucleoside triphosphate hydrolases"/>
    <property type="match status" value="1"/>
</dbReference>
<dbReference type="InterPro" id="IPR041118">
    <property type="entry name" value="Rx_N"/>
</dbReference>
<comment type="similarity">
    <text evidence="1">Belongs to the disease resistance NB-LRR family.</text>
</comment>
<dbReference type="InterPro" id="IPR036388">
    <property type="entry name" value="WH-like_DNA-bd_sf"/>
</dbReference>
<dbReference type="Gene3D" id="3.80.10.10">
    <property type="entry name" value="Ribonuclease Inhibitor"/>
    <property type="match status" value="2"/>
</dbReference>
<organism evidence="12 13">
    <name type="scientific">Salvia divinorum</name>
    <name type="common">Maria pastora</name>
    <name type="synonym">Diviner's sage</name>
    <dbReference type="NCBI Taxonomy" id="28513"/>
    <lineage>
        <taxon>Eukaryota</taxon>
        <taxon>Viridiplantae</taxon>
        <taxon>Streptophyta</taxon>
        <taxon>Embryophyta</taxon>
        <taxon>Tracheophyta</taxon>
        <taxon>Spermatophyta</taxon>
        <taxon>Magnoliopsida</taxon>
        <taxon>eudicotyledons</taxon>
        <taxon>Gunneridae</taxon>
        <taxon>Pentapetalae</taxon>
        <taxon>asterids</taxon>
        <taxon>lamiids</taxon>
        <taxon>Lamiales</taxon>
        <taxon>Lamiaceae</taxon>
        <taxon>Nepetoideae</taxon>
        <taxon>Mentheae</taxon>
        <taxon>Salviinae</taxon>
        <taxon>Salvia</taxon>
        <taxon>Salvia subgen. Calosphace</taxon>
    </lineage>
</organism>
<dbReference type="PRINTS" id="PR00364">
    <property type="entry name" value="DISEASERSIST"/>
</dbReference>
<dbReference type="SUPFAM" id="SSF52058">
    <property type="entry name" value="L domain-like"/>
    <property type="match status" value="1"/>
</dbReference>
<dbReference type="AlphaFoldDB" id="A0ABD1G1Y5"/>
<evidence type="ECO:0000313" key="12">
    <source>
        <dbReference type="EMBL" id="KAL1538109.1"/>
    </source>
</evidence>
<dbReference type="FunFam" id="1.10.10.10:FF:000322">
    <property type="entry name" value="Probable disease resistance protein At1g63360"/>
    <property type="match status" value="1"/>
</dbReference>
<dbReference type="Pfam" id="PF25019">
    <property type="entry name" value="LRR_R13L1-DRL21"/>
    <property type="match status" value="1"/>
</dbReference>
<feature type="domain" description="Disease resistance N-terminal" evidence="9">
    <location>
        <begin position="6"/>
        <end position="94"/>
    </location>
</feature>
<evidence type="ECO:0000259" key="8">
    <source>
        <dbReference type="Pfam" id="PF00931"/>
    </source>
</evidence>
<keyword evidence="6" id="KW-0067">ATP-binding</keyword>
<name>A0ABD1G1Y5_SALDI</name>
<evidence type="ECO:0000256" key="5">
    <source>
        <dbReference type="ARBA" id="ARBA00022821"/>
    </source>
</evidence>
<evidence type="ECO:0000256" key="7">
    <source>
        <dbReference type="SAM" id="Coils"/>
    </source>
</evidence>
<keyword evidence="3" id="KW-0677">Repeat</keyword>
<dbReference type="GO" id="GO:0005524">
    <property type="term" value="F:ATP binding"/>
    <property type="evidence" value="ECO:0007669"/>
    <property type="project" value="UniProtKB-KW"/>
</dbReference>
<dbReference type="InterPro" id="IPR042197">
    <property type="entry name" value="Apaf_helical"/>
</dbReference>
<dbReference type="FunFam" id="3.40.50.300:FF:001091">
    <property type="entry name" value="Probable disease resistance protein At1g61300"/>
    <property type="match status" value="1"/>
</dbReference>
<dbReference type="Pfam" id="PF00931">
    <property type="entry name" value="NB-ARC"/>
    <property type="match status" value="1"/>
</dbReference>
<dbReference type="InterPro" id="IPR027417">
    <property type="entry name" value="P-loop_NTPase"/>
</dbReference>
<keyword evidence="2" id="KW-0433">Leucine-rich repeat</keyword>
<feature type="domain" description="NB-ARC" evidence="8">
    <location>
        <begin position="186"/>
        <end position="356"/>
    </location>
</feature>
<dbReference type="Pfam" id="PF18052">
    <property type="entry name" value="Rx_N"/>
    <property type="match status" value="1"/>
</dbReference>
<keyword evidence="5" id="KW-0611">Plant defense</keyword>
<evidence type="ECO:0000256" key="3">
    <source>
        <dbReference type="ARBA" id="ARBA00022737"/>
    </source>
</evidence>
<evidence type="ECO:0000256" key="4">
    <source>
        <dbReference type="ARBA" id="ARBA00022741"/>
    </source>
</evidence>
<evidence type="ECO:0000259" key="10">
    <source>
        <dbReference type="Pfam" id="PF23559"/>
    </source>
</evidence>
<accession>A0ABD1G1Y5</accession>
<evidence type="ECO:0000259" key="11">
    <source>
        <dbReference type="Pfam" id="PF25019"/>
    </source>
</evidence>
<evidence type="ECO:0000259" key="9">
    <source>
        <dbReference type="Pfam" id="PF18052"/>
    </source>
</evidence>
<feature type="domain" description="Disease resistance protein winged helix" evidence="10">
    <location>
        <begin position="441"/>
        <end position="514"/>
    </location>
</feature>
<dbReference type="PANTHER" id="PTHR36766:SF40">
    <property type="entry name" value="DISEASE RESISTANCE PROTEIN RGA3"/>
    <property type="match status" value="1"/>
</dbReference>
<proteinExistence type="inferred from homology"/>
<sequence length="1007" mass="115147">MASALLQVVVERVAALIEDQIRYQINLVRGAEKELLDLSDKLKKIKRVLADAENRGAKDHSVKCWLKKLEATAYDMDDILDEWNYTLFKHKMKEEASVESEFKQKAGCSFIPSPSCLRFKKVSDRRDISKKIERVKATLDDIFKEKDTFKFVISLPETAATHDSWKVQSTSSIELENVHGLDIDRNKNNIVASLMIDGGDMQIISVVGMGGLGKTTLAQLVYNDTRLEGCFDTKIWICVSDPFDVAKVATDIVDAVGTETIPPNTNQLELVLLKLKASVSGKKFLLVLDDVWTEDYNKWEPLKMNLTYGASGSKILVTTRNERVAKMMGTLDDEVYHPEHLSDAECWSLLRQISLPGRREFECRAFEDVGMKIAVKCRGLPLAVTVLGKLLQFKYSLMEWENVENSQIWQSEVEVELFPHLVLSYNELSPALKRCFSYCSIYPKDYRYRVDHLIEQWMAVGYLGSVRDNGGVELKGQKYLNNLVMRSLFKEYKLKGRGKRIHACKMHDIIHDFATFLRKNEEREEVAEVRNRNCGVCDPHSISQVEKYRSLFWDKGSPHLCDCVASVRVLRLRCLDGFPLGMEKLIHLRWLEVSGINLIEDDLKIICRLFFLQSLLLPECSLLKIPEEIGDLVQIRNLDLSCNDFIDLPGSMCRLVEMEMLNIENCENLETLPEWILQLENLQHLFVEGSFERRESVEGGFERRESVHQVVSQLTSLRTFGRWFTVHGRRENVFEVGNDRAKFEVMKNLNRLTGHLNLRISTGISCGMEELARTAGEAELKKKIHIEHLSIIFDIPGPMMSRDLPESPYWRETIEALEPNQMLEFIEIQGYQGFALPRWMTSPLSLIKEIELSFCGVLSLNLLGKLPLLEGLTLVFLDKMKFLGREFLGMESSSSSSSSSNHVNVVFPKLKLLAFWKCGLEEWEDITEDEEEESANISIMPCLTELTIKWCESLKKLPHGILRKASSSLRILAISGSTELVKTYGEDEEGAAWRSISQHNPQLVLRR</sequence>
<dbReference type="Proteomes" id="UP001567538">
    <property type="component" value="Unassembled WGS sequence"/>
</dbReference>
<evidence type="ECO:0000256" key="1">
    <source>
        <dbReference type="ARBA" id="ARBA00008894"/>
    </source>
</evidence>
<protein>
    <submittedName>
        <fullName evidence="12">Disease resistance protein RGA3</fullName>
    </submittedName>
</protein>
<comment type="caution">
    <text evidence="12">The sequence shown here is derived from an EMBL/GenBank/DDBJ whole genome shotgun (WGS) entry which is preliminary data.</text>
</comment>
<evidence type="ECO:0000256" key="2">
    <source>
        <dbReference type="ARBA" id="ARBA00022614"/>
    </source>
</evidence>
<dbReference type="Gene3D" id="3.40.50.300">
    <property type="entry name" value="P-loop containing nucleotide triphosphate hydrolases"/>
    <property type="match status" value="1"/>
</dbReference>
<dbReference type="PANTHER" id="PTHR36766">
    <property type="entry name" value="PLANT BROAD-SPECTRUM MILDEW RESISTANCE PROTEIN RPW8"/>
    <property type="match status" value="1"/>
</dbReference>
<gene>
    <name evidence="12" type="ORF">AAHA92_26891</name>
</gene>
<dbReference type="EMBL" id="JBEAFC010000010">
    <property type="protein sequence ID" value="KAL1538109.1"/>
    <property type="molecule type" value="Genomic_DNA"/>
</dbReference>
<dbReference type="Gene3D" id="1.10.10.10">
    <property type="entry name" value="Winged helix-like DNA-binding domain superfamily/Winged helix DNA-binding domain"/>
    <property type="match status" value="1"/>
</dbReference>
<dbReference type="InterPro" id="IPR032675">
    <property type="entry name" value="LRR_dom_sf"/>
</dbReference>
<dbReference type="InterPro" id="IPR058922">
    <property type="entry name" value="WHD_DRP"/>
</dbReference>
<keyword evidence="13" id="KW-1185">Reference proteome</keyword>
<dbReference type="Gene3D" id="1.10.8.430">
    <property type="entry name" value="Helical domain of apoptotic protease-activating factors"/>
    <property type="match status" value="1"/>
</dbReference>
<keyword evidence="7" id="KW-0175">Coiled coil</keyword>
<reference evidence="12 13" key="1">
    <citation type="submission" date="2024-06" db="EMBL/GenBank/DDBJ databases">
        <title>A chromosome level genome sequence of Diviner's sage (Salvia divinorum).</title>
        <authorList>
            <person name="Ford S.A."/>
            <person name="Ro D.-K."/>
            <person name="Ness R.W."/>
            <person name="Phillips M.A."/>
        </authorList>
    </citation>
    <scope>NUCLEOTIDE SEQUENCE [LARGE SCALE GENOMIC DNA]</scope>
    <source>
        <strain evidence="12">SAF-2024a</strain>
        <tissue evidence="12">Leaf</tissue>
    </source>
</reference>
<dbReference type="InterPro" id="IPR056789">
    <property type="entry name" value="LRR_R13L1-DRL21"/>
</dbReference>
<dbReference type="GO" id="GO:0051607">
    <property type="term" value="P:defense response to virus"/>
    <property type="evidence" value="ECO:0007669"/>
    <property type="project" value="UniProtKB-ARBA"/>
</dbReference>